<evidence type="ECO:0000313" key="2">
    <source>
        <dbReference type="EMBL" id="CAI4008925.1"/>
    </source>
</evidence>
<dbReference type="EMBL" id="CAMXCT020004422">
    <property type="protein sequence ID" value="CAL1162300.1"/>
    <property type="molecule type" value="Genomic_DNA"/>
</dbReference>
<evidence type="ECO:0000313" key="3">
    <source>
        <dbReference type="EMBL" id="CAL4796237.1"/>
    </source>
</evidence>
<comment type="caution">
    <text evidence="2">The sequence shown here is derived from an EMBL/GenBank/DDBJ whole genome shotgun (WGS) entry which is preliminary data.</text>
</comment>
<feature type="region of interest" description="Disordered" evidence="1">
    <location>
        <begin position="138"/>
        <end position="157"/>
    </location>
</feature>
<dbReference type="Proteomes" id="UP001152797">
    <property type="component" value="Unassembled WGS sequence"/>
</dbReference>
<name>A0A9P1DFT7_9DINO</name>
<accession>A0A9P1DFT7</accession>
<reference evidence="2" key="1">
    <citation type="submission" date="2022-10" db="EMBL/GenBank/DDBJ databases">
        <authorList>
            <person name="Chen Y."/>
            <person name="Dougan E. K."/>
            <person name="Chan C."/>
            <person name="Rhodes N."/>
            <person name="Thang M."/>
        </authorList>
    </citation>
    <scope>NUCLEOTIDE SEQUENCE</scope>
</reference>
<dbReference type="EMBL" id="CAMXCT030004422">
    <property type="protein sequence ID" value="CAL4796237.1"/>
    <property type="molecule type" value="Genomic_DNA"/>
</dbReference>
<proteinExistence type="predicted"/>
<organism evidence="2">
    <name type="scientific">Cladocopium goreaui</name>
    <dbReference type="NCBI Taxonomy" id="2562237"/>
    <lineage>
        <taxon>Eukaryota</taxon>
        <taxon>Sar</taxon>
        <taxon>Alveolata</taxon>
        <taxon>Dinophyceae</taxon>
        <taxon>Suessiales</taxon>
        <taxon>Symbiodiniaceae</taxon>
        <taxon>Cladocopium</taxon>
    </lineage>
</organism>
<gene>
    <name evidence="2" type="ORF">C1SCF055_LOCUS34315</name>
</gene>
<keyword evidence="4" id="KW-1185">Reference proteome</keyword>
<evidence type="ECO:0000313" key="4">
    <source>
        <dbReference type="Proteomes" id="UP001152797"/>
    </source>
</evidence>
<protein>
    <submittedName>
        <fullName evidence="2">Uncharacterized protein</fullName>
    </submittedName>
</protein>
<sequence>MDAIHNELRKPSIQQWLRTNVQVNVRKLDATRDWRKHIPNLGVKLEDVPEALANNIDRGSFRGTDSPNDVVCFIKKHICDENLSQQPLLVLSEHRARNFALIPAAKESNNHTADKAGGWRKLGLAVVQAYGHKYQRAEEKAGFKKEESPDSKSGTPPAKRLCTIYAKQLAKFPPGDQGLVKDLLRYVELFKDDNASNAHPAHCIMDLLAAKVVEHNTLHASQLATWFRDYTAMRGNPGLFKADVEASCASDGETIKVPITCLKLSLPGDGLPAVDDWLQTFESMLFGGVNLGREPIDGCLQSNPSGGQWTLEPGSIEIVKGWTRATCVATILAAAAEVDLQDQAGVELLKPMFHILDKCWLVPVHVALDVGEVAMSFRNLQLSYQGSERQAPNNLQLALRFSRVIEVHQLDGSHPAHWTAEERLKDVVSKFHITSGLTARHRIDEDKFRALLNLIQGTCPESRQVLSNHLDRHKWKECAFSTDQFRSTRWVLGTSPKIPVCPMKKALTVCAESQVLHLQLVVKSYVDSCRKLRPSARSKMRLSQEQFDRFCDFSCIYTAVLKEARQLSSFNADKEAEVKKSFFQKDYFAEIEAAISAKLQTWQLQHLSLWTDFIEPPSVSVVIQDTEDIVAMEDAAQAAKFREVKAKIAQDCAAMGRFNAQAAASAKRLHVVEVLHEKGQIQVGKELAETHMEKFNKMIHVTDLKSFPSLDPAFRLVASQHKVPVDDVQAVVYCDCTKLGVMSQPEINALGEFLEKVLFRNPFRSAAVVLPPLLFGSTAGGSLRADWRKIEDKLANNCRIEIRNFVVNLDMGEVHKNREFPGAYLCWLCVADSTLPNKGTAHRALRGKDVDPPPAQINQFCGSDLWTRQALAPGHFPAALQERDFIVPGEQLLSHDGRRNLTDLQETAQWLGGIPVAKSILMALLGEDGKKIKPTLLIHPTAYDAALELAGIQLGLATTSCSLNHVYFKTANEILKNHLVQAWKDGKSPMDKYVPRYKKELPAEEVPTAASRPDLSICQVVDTKMILPRDIRQQFLTCPVWGAEWRALLQKFDREWGCHEGTPVEVESAPAVEVGPSYIPNEPDTLAKLKEKYGDPLAELPVPDSPTVLLLMTGPILFIMAKEAVTMRPFDGPLMLHGAGTWLTGEKATKFEAENPGRGIPCRFEDDRRKVVLEENGSDSAVMVLRQALQQVERNITVDFTLGGHRCERPPQVTQGHADDFFQITPDADSQLLWRPTAIAMRNLKHNNVASHFLWSKLKDSPLELVWRMRVYSGEKCVAAAKPLWYLSGNLELAKDECKRIV</sequence>
<dbReference type="EMBL" id="CAMXCT010004422">
    <property type="protein sequence ID" value="CAI4008925.1"/>
    <property type="molecule type" value="Genomic_DNA"/>
</dbReference>
<reference evidence="3 4" key="2">
    <citation type="submission" date="2024-05" db="EMBL/GenBank/DDBJ databases">
        <authorList>
            <person name="Chen Y."/>
            <person name="Shah S."/>
            <person name="Dougan E. K."/>
            <person name="Thang M."/>
            <person name="Chan C."/>
        </authorList>
    </citation>
    <scope>NUCLEOTIDE SEQUENCE [LARGE SCALE GENOMIC DNA]</scope>
</reference>
<feature type="compositionally biased region" description="Basic and acidic residues" evidence="1">
    <location>
        <begin position="138"/>
        <end position="150"/>
    </location>
</feature>
<evidence type="ECO:0000256" key="1">
    <source>
        <dbReference type="SAM" id="MobiDB-lite"/>
    </source>
</evidence>